<accession>A0A562M841</accession>
<dbReference type="AlphaFoldDB" id="A0A562M841"/>
<dbReference type="Gene3D" id="1.25.40.390">
    <property type="match status" value="1"/>
</dbReference>
<protein>
    <submittedName>
        <fullName evidence="2">SusD-like starch-binding protein associating with outer membrane</fullName>
    </submittedName>
</protein>
<dbReference type="RefSeq" id="WP_145330265.1">
    <property type="nucleotide sequence ID" value="NZ_JBPFPW010000003.1"/>
</dbReference>
<evidence type="ECO:0000313" key="3">
    <source>
        <dbReference type="Proteomes" id="UP000315908"/>
    </source>
</evidence>
<dbReference type="InterPro" id="IPR011990">
    <property type="entry name" value="TPR-like_helical_dom_sf"/>
</dbReference>
<name>A0A562M841_9SPHI</name>
<gene>
    <name evidence="2" type="ORF">IQ31_04662</name>
</gene>
<dbReference type="Proteomes" id="UP000315908">
    <property type="component" value="Unassembled WGS sequence"/>
</dbReference>
<comment type="caution">
    <text evidence="2">The sequence shown here is derived from an EMBL/GenBank/DDBJ whole genome shotgun (WGS) entry which is preliminary data.</text>
</comment>
<sequence>MKARNTLTLLFVFFSILMQGCKKEWLEIRSSKGLVIPSTLVDAEAILNRTSIMNASRASPLGDIAAGDFVVPPSYWSSLVPWQANAYLWRDEVFIDNVGLENWGNFYQQIYYANLALDILSKNDKTTDTNKFNNIRGRALFFRSWAYFQLAQVYCMSYSEQNKSKRGLPLREGTDLDVKLDRSTLEQTYMLVKTDLEEAVSLLDKNSENIYQPNKKSALMMLARVNLIMQDYKEALVHSDEAIKIDGTLLDYNKLNLSLAYPFKENNTEVIFYASMSYAQIISDTRIDVNAELLKTYEDNDLRKKGFFNLKNGIYNFKGSYIGSGVYFAGLAKDELYLIRSESYLRTGDADKSLADLNHLLINRYSDFQPIKDLPNAELLKRILLERRKELLLRCIAWSDLKRLNLDKETARTITRSVEGSTYILEPNSERYAMPIPKAVVDLGKYEQN</sequence>
<dbReference type="PROSITE" id="PS51257">
    <property type="entry name" value="PROKAR_LIPOPROTEIN"/>
    <property type="match status" value="1"/>
</dbReference>
<evidence type="ECO:0000259" key="1">
    <source>
        <dbReference type="Pfam" id="PF14322"/>
    </source>
</evidence>
<dbReference type="OrthoDB" id="653598at2"/>
<evidence type="ECO:0000313" key="2">
    <source>
        <dbReference type="EMBL" id="TWI15968.1"/>
    </source>
</evidence>
<reference evidence="2 3" key="1">
    <citation type="journal article" date="2015" name="Stand. Genomic Sci.">
        <title>Genomic Encyclopedia of Bacterial and Archaeal Type Strains, Phase III: the genomes of soil and plant-associated and newly described type strains.</title>
        <authorList>
            <person name="Whitman W.B."/>
            <person name="Woyke T."/>
            <person name="Klenk H.P."/>
            <person name="Zhou Y."/>
            <person name="Lilburn T.G."/>
            <person name="Beck B.J."/>
            <person name="De Vos P."/>
            <person name="Vandamme P."/>
            <person name="Eisen J.A."/>
            <person name="Garrity G."/>
            <person name="Hugenholtz P."/>
            <person name="Kyrpides N.C."/>
        </authorList>
    </citation>
    <scope>NUCLEOTIDE SEQUENCE [LARGE SCALE GENOMIC DNA]</scope>
    <source>
        <strain evidence="2 3">CGMCC 1.6855</strain>
    </source>
</reference>
<dbReference type="EMBL" id="VLKR01000035">
    <property type="protein sequence ID" value="TWI15968.1"/>
    <property type="molecule type" value="Genomic_DNA"/>
</dbReference>
<dbReference type="InterPro" id="IPR033985">
    <property type="entry name" value="SusD-like_N"/>
</dbReference>
<dbReference type="Pfam" id="PF14322">
    <property type="entry name" value="SusD-like_3"/>
    <property type="match status" value="1"/>
</dbReference>
<dbReference type="SUPFAM" id="SSF48452">
    <property type="entry name" value="TPR-like"/>
    <property type="match status" value="1"/>
</dbReference>
<organism evidence="2 3">
    <name type="scientific">Sphingobacterium siyangense</name>
    <dbReference type="NCBI Taxonomy" id="459529"/>
    <lineage>
        <taxon>Bacteria</taxon>
        <taxon>Pseudomonadati</taxon>
        <taxon>Bacteroidota</taxon>
        <taxon>Sphingobacteriia</taxon>
        <taxon>Sphingobacteriales</taxon>
        <taxon>Sphingobacteriaceae</taxon>
        <taxon>Sphingobacterium</taxon>
    </lineage>
</organism>
<feature type="domain" description="SusD-like N-terminal" evidence="1">
    <location>
        <begin position="24"/>
        <end position="227"/>
    </location>
</feature>
<proteinExistence type="predicted"/>